<protein>
    <submittedName>
        <fullName evidence="7">Polymerase</fullName>
    </submittedName>
</protein>
<keyword evidence="3 5" id="KW-1133">Transmembrane helix</keyword>
<feature type="domain" description="O-antigen ligase-related" evidence="6">
    <location>
        <begin position="245"/>
        <end position="419"/>
    </location>
</feature>
<evidence type="ECO:0000313" key="8">
    <source>
        <dbReference type="Proteomes" id="UP000192486"/>
    </source>
</evidence>
<sequence length="489" mass="56155">MNIWKQRLEKQTISTILIAVAVMLIALLLPSKIALLGTTLFFVLFTIVKPQQSILFLVIYVNIRPFLLEVNSGMKLIGDLIIFVVFAWTLFHYRHNLRSLFTFKWFEWSYFAFILFGSIVGFLNDVTPTSIIFQVRTFLIMYLLYYIISRMTLTNKWLQQLAWATVWLNVVMSLHGLVEKLSLRQWLLPEEWKYKVLSATNAVRIYGLTGNPNSLALSLFFGIIGIIYLQHVYQQNKYKWTFRVLLVLFFGILVLTYSRGTWISAVVFGIVFILMTRKWYLLKRLVIAGVASIILIYYPVNLAVQYIQTLGVEVEQKPDGAGSIGGRFGETFDEKNLALMTESGRFFYISKGFEIFGDHPITGTGFGSFGGSATLSYGSPIYDHYGISSDIYGGKYFYSDNQYIQVIAETGVIGVLIFALFLLSMLRLFWQSRHTNFGVFMIALWFSTGVSGMYYNIWELKMYTLFYFILLGAFVAFSKQQDTSKPTNG</sequence>
<reference evidence="7 8" key="1">
    <citation type="submission" date="2016-04" db="EMBL/GenBank/DDBJ databases">
        <title>Comparative Genomics and Epigenetics of Sporosarcina ureae.</title>
        <authorList>
            <person name="Oliver A.S."/>
            <person name="Cooper K.K."/>
        </authorList>
    </citation>
    <scope>NUCLEOTIDE SEQUENCE [LARGE SCALE GENOMIC DNA]</scope>
    <source>
        <strain evidence="7 8">S204</strain>
    </source>
</reference>
<name>A0ABN4YW87_SPOUR</name>
<organism evidence="7 8">
    <name type="scientific">Sporosarcina ureae</name>
    <dbReference type="NCBI Taxonomy" id="1571"/>
    <lineage>
        <taxon>Bacteria</taxon>
        <taxon>Bacillati</taxon>
        <taxon>Bacillota</taxon>
        <taxon>Bacilli</taxon>
        <taxon>Bacillales</taxon>
        <taxon>Caryophanaceae</taxon>
        <taxon>Sporosarcina</taxon>
    </lineage>
</organism>
<comment type="subcellular location">
    <subcellularLocation>
        <location evidence="1">Membrane</location>
        <topology evidence="1">Multi-pass membrane protein</topology>
    </subcellularLocation>
</comment>
<feature type="transmembrane region" description="Helical" evidence="5">
    <location>
        <begin position="240"/>
        <end position="257"/>
    </location>
</feature>
<feature type="transmembrane region" description="Helical" evidence="5">
    <location>
        <begin position="105"/>
        <end position="123"/>
    </location>
</feature>
<accession>A0ABN4YW87</accession>
<feature type="transmembrane region" description="Helical" evidence="5">
    <location>
        <begin position="73"/>
        <end position="93"/>
    </location>
</feature>
<feature type="transmembrane region" description="Helical" evidence="5">
    <location>
        <begin position="160"/>
        <end position="178"/>
    </location>
</feature>
<evidence type="ECO:0000256" key="4">
    <source>
        <dbReference type="ARBA" id="ARBA00023136"/>
    </source>
</evidence>
<feature type="transmembrane region" description="Helical" evidence="5">
    <location>
        <begin position="263"/>
        <end position="280"/>
    </location>
</feature>
<dbReference type="PANTHER" id="PTHR37422:SF13">
    <property type="entry name" value="LIPOPOLYSACCHARIDE BIOSYNTHESIS PROTEIN PA4999-RELATED"/>
    <property type="match status" value="1"/>
</dbReference>
<feature type="transmembrane region" description="Helical" evidence="5">
    <location>
        <begin position="460"/>
        <end position="477"/>
    </location>
</feature>
<dbReference type="RefSeq" id="WP_029052596.1">
    <property type="nucleotide sequence ID" value="NZ_CP015108.1"/>
</dbReference>
<feature type="transmembrane region" description="Helical" evidence="5">
    <location>
        <begin position="12"/>
        <end position="29"/>
    </location>
</feature>
<evidence type="ECO:0000259" key="6">
    <source>
        <dbReference type="Pfam" id="PF04932"/>
    </source>
</evidence>
<feature type="transmembrane region" description="Helical" evidence="5">
    <location>
        <begin position="403"/>
        <end position="423"/>
    </location>
</feature>
<keyword evidence="2 5" id="KW-0812">Transmembrane</keyword>
<dbReference type="InterPro" id="IPR051533">
    <property type="entry name" value="WaaL-like"/>
</dbReference>
<evidence type="ECO:0000256" key="1">
    <source>
        <dbReference type="ARBA" id="ARBA00004141"/>
    </source>
</evidence>
<feature type="transmembrane region" description="Helical" evidence="5">
    <location>
        <begin position="285"/>
        <end position="307"/>
    </location>
</feature>
<feature type="transmembrane region" description="Helical" evidence="5">
    <location>
        <begin position="215"/>
        <end position="233"/>
    </location>
</feature>
<dbReference type="Pfam" id="PF04932">
    <property type="entry name" value="Wzy_C"/>
    <property type="match status" value="1"/>
</dbReference>
<feature type="transmembrane region" description="Helical" evidence="5">
    <location>
        <begin position="435"/>
        <end position="454"/>
    </location>
</feature>
<evidence type="ECO:0000256" key="2">
    <source>
        <dbReference type="ARBA" id="ARBA00022692"/>
    </source>
</evidence>
<keyword evidence="8" id="KW-1185">Reference proteome</keyword>
<dbReference type="Proteomes" id="UP000192486">
    <property type="component" value="Chromosome"/>
</dbReference>
<dbReference type="InterPro" id="IPR007016">
    <property type="entry name" value="O-antigen_ligase-rel_domated"/>
</dbReference>
<evidence type="ECO:0000256" key="5">
    <source>
        <dbReference type="SAM" id="Phobius"/>
    </source>
</evidence>
<dbReference type="PANTHER" id="PTHR37422">
    <property type="entry name" value="TEICHURONIC ACID BIOSYNTHESIS PROTEIN TUAE"/>
    <property type="match status" value="1"/>
</dbReference>
<evidence type="ECO:0000256" key="3">
    <source>
        <dbReference type="ARBA" id="ARBA00022989"/>
    </source>
</evidence>
<gene>
    <name evidence="7" type="ORF">SporoS204_13220</name>
</gene>
<keyword evidence="4 5" id="KW-0472">Membrane</keyword>
<feature type="transmembrane region" description="Helical" evidence="5">
    <location>
        <begin position="129"/>
        <end position="148"/>
    </location>
</feature>
<proteinExistence type="predicted"/>
<evidence type="ECO:0000313" key="7">
    <source>
        <dbReference type="EMBL" id="ARF15023.1"/>
    </source>
</evidence>
<dbReference type="EMBL" id="CP015108">
    <property type="protein sequence ID" value="ARF15023.1"/>
    <property type="molecule type" value="Genomic_DNA"/>
</dbReference>